<keyword evidence="7 15" id="KW-1133">Transmembrane helix</keyword>
<dbReference type="NCBIfam" id="NF004411">
    <property type="entry name" value="PRK05759.1-2"/>
    <property type="match status" value="1"/>
</dbReference>
<dbReference type="CDD" id="cd06503">
    <property type="entry name" value="ATP-synt_Fo_b"/>
    <property type="match status" value="1"/>
</dbReference>
<evidence type="ECO:0000256" key="6">
    <source>
        <dbReference type="ARBA" id="ARBA00022781"/>
    </source>
</evidence>
<dbReference type="GO" id="GO:0045259">
    <property type="term" value="C:proton-transporting ATP synthase complex"/>
    <property type="evidence" value="ECO:0007669"/>
    <property type="project" value="UniProtKB-KW"/>
</dbReference>
<evidence type="ECO:0000256" key="12">
    <source>
        <dbReference type="ARBA" id="ARBA00025614"/>
    </source>
</evidence>
<dbReference type="SUPFAM" id="SSF81573">
    <property type="entry name" value="F1F0 ATP synthase subunit B, membrane domain"/>
    <property type="match status" value="1"/>
</dbReference>
<protein>
    <recommendedName>
        <fullName evidence="15">ATP synthase subunit b</fullName>
    </recommendedName>
    <alternativeName>
        <fullName evidence="15">ATP synthase F(0) sector subunit b</fullName>
    </alternativeName>
    <alternativeName>
        <fullName evidence="15">ATPase subunit I</fullName>
    </alternativeName>
    <alternativeName>
        <fullName evidence="15">F-type ATPase subunit b</fullName>
        <shortName evidence="15">F-ATPase subunit b</shortName>
    </alternativeName>
</protein>
<evidence type="ECO:0000256" key="4">
    <source>
        <dbReference type="ARBA" id="ARBA00022547"/>
    </source>
</evidence>
<comment type="similarity">
    <text evidence="1 15 16">Belongs to the ATPase B chain family.</text>
</comment>
<dbReference type="InterPro" id="IPR005864">
    <property type="entry name" value="ATP_synth_F0_bsu_bac"/>
</dbReference>
<keyword evidence="6 15" id="KW-0375">Hydrogen ion transport</keyword>
<evidence type="ECO:0000256" key="1">
    <source>
        <dbReference type="ARBA" id="ARBA00005513"/>
    </source>
</evidence>
<name>A0A2Z5USX7_9COXI</name>
<keyword evidence="17" id="KW-0175">Coiled coil</keyword>
<evidence type="ECO:0000256" key="13">
    <source>
        <dbReference type="ARBA" id="ARBA00026054"/>
    </source>
</evidence>
<comment type="subunit">
    <text evidence="15">F-type ATPases have 2 components, F(1) - the catalytic core - and F(0) - the membrane proton channel. F(1) has five subunits: alpha(3), beta(3), gamma(1), delta(1), epsilon(1). F(0) has three main subunits: a(1), b(2) and c(10-14). The alpha and beta chains form an alternating ring which encloses part of the gamma chain. F(1) is attached to F(0) by a central stalk formed by the gamma and epsilon chains, while a peripheral stalk is formed by the delta and b chains.</text>
</comment>
<comment type="subunit">
    <text evidence="13">F-type ATPases have 2 components, F(1) - the catalytic core - and F(0) - the membrane proton channel. F(1) has five subunits: alpha(3), beta(3), gamma(1), delta(1), epsilon(1). F(0) has four main subunits: a(1), b(2) and c(10-14). The alpha and beta chains form an alternating ring which encloses part of the gamma chain. F(1) is attached to F(0) by a central stalk formed by the gamma and epsilon chains, while a peripheral stalk is formed by the delta and b chains.</text>
</comment>
<dbReference type="PANTHER" id="PTHR33445">
    <property type="entry name" value="ATP SYNTHASE SUBUNIT B', CHLOROPLASTIC"/>
    <property type="match status" value="1"/>
</dbReference>
<dbReference type="OrthoDB" id="9788020at2"/>
<evidence type="ECO:0000256" key="3">
    <source>
        <dbReference type="ARBA" id="ARBA00022475"/>
    </source>
</evidence>
<keyword evidence="4 15" id="KW-0138">CF(0)</keyword>
<sequence length="157" mass="18009">MEINITLVGQLITFAVFVWFTMKFVWPPLLKAMKEREQHIAEGLAAAERGQHALELAQQKVDEQMQQAKQQAAEIIEQASRRANQMAEESKQQIRKENERLLSIAQADIQQEWQTAQEKLRAEAASLATTMVEKILKQALDKREVQQALVKQSLEEI</sequence>
<keyword evidence="8 15" id="KW-0406">Ion transport</keyword>
<gene>
    <name evidence="15 18" type="primary">atpF</name>
    <name evidence="18" type="ORF">RVIR1_00370</name>
</gene>
<evidence type="ECO:0000256" key="7">
    <source>
        <dbReference type="ARBA" id="ARBA00022989"/>
    </source>
</evidence>
<evidence type="ECO:0000256" key="14">
    <source>
        <dbReference type="ARBA" id="ARBA00037847"/>
    </source>
</evidence>
<evidence type="ECO:0000256" key="10">
    <source>
        <dbReference type="ARBA" id="ARBA00023310"/>
    </source>
</evidence>
<keyword evidence="9 15" id="KW-0472">Membrane</keyword>
<comment type="function">
    <text evidence="12">Component of the F(0) channel, it forms part of the peripheral stalk, linking F(1) to F(0). The b'-subunit is a diverged and duplicated form of b found in plants and photosynthetic bacteria.</text>
</comment>
<dbReference type="GO" id="GO:0005886">
    <property type="term" value="C:plasma membrane"/>
    <property type="evidence" value="ECO:0007669"/>
    <property type="project" value="UniProtKB-SubCell"/>
</dbReference>
<dbReference type="RefSeq" id="WP_126322110.1">
    <property type="nucleotide sequence ID" value="NZ_AP018005.1"/>
</dbReference>
<keyword evidence="2 15" id="KW-0813">Transport</keyword>
<feature type="transmembrane region" description="Helical" evidence="15">
    <location>
        <begin position="6"/>
        <end position="26"/>
    </location>
</feature>
<dbReference type="Gene3D" id="6.10.250.1580">
    <property type="match status" value="1"/>
</dbReference>
<dbReference type="InterPro" id="IPR028987">
    <property type="entry name" value="ATP_synth_B-like_membr_sf"/>
</dbReference>
<dbReference type="HAMAP" id="MF_01398">
    <property type="entry name" value="ATP_synth_b_bprime"/>
    <property type="match status" value="1"/>
</dbReference>
<keyword evidence="5 15" id="KW-0812">Transmembrane</keyword>
<dbReference type="PANTHER" id="PTHR33445:SF1">
    <property type="entry name" value="ATP SYNTHASE SUBUNIT B"/>
    <property type="match status" value="1"/>
</dbReference>
<organism evidence="18 19">
    <name type="scientific">Candidatus Rickettsiella viridis</name>
    <dbReference type="NCBI Taxonomy" id="676208"/>
    <lineage>
        <taxon>Bacteria</taxon>
        <taxon>Pseudomonadati</taxon>
        <taxon>Pseudomonadota</taxon>
        <taxon>Gammaproteobacteria</taxon>
        <taxon>Legionellales</taxon>
        <taxon>Coxiellaceae</taxon>
        <taxon>Rickettsiella</taxon>
    </lineage>
</organism>
<evidence type="ECO:0000256" key="5">
    <source>
        <dbReference type="ARBA" id="ARBA00022692"/>
    </source>
</evidence>
<dbReference type="KEGG" id="rvi:RVIR1_00370"/>
<accession>A0A2Z5USX7</accession>
<proteinExistence type="inferred from homology"/>
<evidence type="ECO:0000256" key="8">
    <source>
        <dbReference type="ARBA" id="ARBA00023065"/>
    </source>
</evidence>
<dbReference type="EMBL" id="AP018005">
    <property type="protein sequence ID" value="BBB14579.1"/>
    <property type="molecule type" value="Genomic_DNA"/>
</dbReference>
<dbReference type="GO" id="GO:0046961">
    <property type="term" value="F:proton-transporting ATPase activity, rotational mechanism"/>
    <property type="evidence" value="ECO:0007669"/>
    <property type="project" value="TreeGrafter"/>
</dbReference>
<evidence type="ECO:0000256" key="11">
    <source>
        <dbReference type="ARBA" id="ARBA00025198"/>
    </source>
</evidence>
<evidence type="ECO:0000256" key="16">
    <source>
        <dbReference type="RuleBase" id="RU003848"/>
    </source>
</evidence>
<dbReference type="GO" id="GO:0046933">
    <property type="term" value="F:proton-transporting ATP synthase activity, rotational mechanism"/>
    <property type="evidence" value="ECO:0007669"/>
    <property type="project" value="UniProtKB-UniRule"/>
</dbReference>
<feature type="coiled-coil region" evidence="17">
    <location>
        <begin position="47"/>
        <end position="104"/>
    </location>
</feature>
<comment type="subcellular location">
    <subcellularLocation>
        <location evidence="15">Cell membrane</location>
        <topology evidence="15">Single-pass membrane protein</topology>
    </subcellularLocation>
    <subcellularLocation>
        <location evidence="14">Endomembrane system</location>
        <topology evidence="14">Single-pass membrane protein</topology>
    </subcellularLocation>
</comment>
<evidence type="ECO:0000256" key="17">
    <source>
        <dbReference type="SAM" id="Coils"/>
    </source>
</evidence>
<dbReference type="Proteomes" id="UP000282483">
    <property type="component" value="Chromosome"/>
</dbReference>
<comment type="function">
    <text evidence="11 15">F(1)F(0) ATP synthase produces ATP from ADP in the presence of a proton or sodium gradient. F-type ATPases consist of two structural domains, F(1) containing the extramembraneous catalytic core and F(0) containing the membrane proton channel, linked together by a central stalk and a peripheral stalk. During catalysis, ATP synthesis in the catalytic domain of F(1) is coupled via a rotary mechanism of the central stalk subunits to proton translocation.</text>
</comment>
<evidence type="ECO:0000256" key="15">
    <source>
        <dbReference type="HAMAP-Rule" id="MF_01398"/>
    </source>
</evidence>
<dbReference type="InterPro" id="IPR050059">
    <property type="entry name" value="ATP_synthase_B_chain"/>
</dbReference>
<keyword evidence="19" id="KW-1185">Reference proteome</keyword>
<dbReference type="GO" id="GO:0012505">
    <property type="term" value="C:endomembrane system"/>
    <property type="evidence" value="ECO:0007669"/>
    <property type="project" value="UniProtKB-SubCell"/>
</dbReference>
<evidence type="ECO:0000313" key="19">
    <source>
        <dbReference type="Proteomes" id="UP000282483"/>
    </source>
</evidence>
<dbReference type="InterPro" id="IPR002146">
    <property type="entry name" value="ATP_synth_b/b'su_bac/chlpt"/>
</dbReference>
<dbReference type="NCBIfam" id="TIGR01144">
    <property type="entry name" value="ATP_synt_b"/>
    <property type="match status" value="1"/>
</dbReference>
<reference evidence="18 19" key="1">
    <citation type="submission" date="2017-03" db="EMBL/GenBank/DDBJ databases">
        <title>The genome sequence of Candidatus Rickettsiella viridis.</title>
        <authorList>
            <person name="Nikoh N."/>
            <person name="Tsuchida T."/>
            <person name="Yamaguchi K."/>
            <person name="Maeda T."/>
            <person name="Shigenobu S."/>
            <person name="Fukatsu T."/>
        </authorList>
    </citation>
    <scope>NUCLEOTIDE SEQUENCE [LARGE SCALE GENOMIC DNA]</scope>
    <source>
        <strain evidence="18 19">Ap-RA04</strain>
    </source>
</reference>
<keyword evidence="10 15" id="KW-0066">ATP synthesis</keyword>
<dbReference type="Pfam" id="PF00430">
    <property type="entry name" value="ATP-synt_B"/>
    <property type="match status" value="1"/>
</dbReference>
<evidence type="ECO:0000256" key="9">
    <source>
        <dbReference type="ARBA" id="ARBA00023136"/>
    </source>
</evidence>
<keyword evidence="3 15" id="KW-1003">Cell membrane</keyword>
<evidence type="ECO:0000256" key="2">
    <source>
        <dbReference type="ARBA" id="ARBA00022448"/>
    </source>
</evidence>
<dbReference type="AlphaFoldDB" id="A0A2Z5USX7"/>
<evidence type="ECO:0000313" key="18">
    <source>
        <dbReference type="EMBL" id="BBB14579.1"/>
    </source>
</evidence>